<feature type="region of interest" description="Disordered" evidence="1">
    <location>
        <begin position="613"/>
        <end position="723"/>
    </location>
</feature>
<feature type="compositionally biased region" description="Basic and acidic residues" evidence="1">
    <location>
        <begin position="972"/>
        <end position="997"/>
    </location>
</feature>
<feature type="compositionally biased region" description="Basic residues" evidence="1">
    <location>
        <begin position="18"/>
        <end position="27"/>
    </location>
</feature>
<evidence type="ECO:0000313" key="2">
    <source>
        <dbReference type="Proteomes" id="UP001652582"/>
    </source>
</evidence>
<feature type="compositionally biased region" description="Basic and acidic residues" evidence="1">
    <location>
        <begin position="1126"/>
        <end position="1140"/>
    </location>
</feature>
<gene>
    <name evidence="3" type="primary">LOC112043179</name>
</gene>
<feature type="compositionally biased region" description="Basic and acidic residues" evidence="1">
    <location>
        <begin position="872"/>
        <end position="888"/>
    </location>
</feature>
<evidence type="ECO:0000256" key="1">
    <source>
        <dbReference type="SAM" id="MobiDB-lite"/>
    </source>
</evidence>
<feature type="region of interest" description="Disordered" evidence="1">
    <location>
        <begin position="767"/>
        <end position="790"/>
    </location>
</feature>
<protein>
    <submittedName>
        <fullName evidence="3">Leucine-rich repeat-containing protein DDB_G0290503</fullName>
    </submittedName>
</protein>
<feature type="compositionally biased region" description="Polar residues" evidence="1">
    <location>
        <begin position="1233"/>
        <end position="1248"/>
    </location>
</feature>
<feature type="compositionally biased region" description="Basic and acidic residues" evidence="1">
    <location>
        <begin position="641"/>
        <end position="667"/>
    </location>
</feature>
<feature type="compositionally biased region" description="Basic and acidic residues" evidence="1">
    <location>
        <begin position="614"/>
        <end position="633"/>
    </location>
</feature>
<feature type="compositionally biased region" description="Basic and acidic residues" evidence="1">
    <location>
        <begin position="1100"/>
        <end position="1116"/>
    </location>
</feature>
<feature type="compositionally biased region" description="Polar residues" evidence="1">
    <location>
        <begin position="695"/>
        <end position="709"/>
    </location>
</feature>
<feature type="compositionally biased region" description="Basic and acidic residues" evidence="1">
    <location>
        <begin position="1009"/>
        <end position="1043"/>
    </location>
</feature>
<feature type="region of interest" description="Disordered" evidence="1">
    <location>
        <begin position="815"/>
        <end position="1248"/>
    </location>
</feature>
<feature type="compositionally biased region" description="Basic and acidic residues" evidence="1">
    <location>
        <begin position="1053"/>
        <end position="1069"/>
    </location>
</feature>
<dbReference type="OrthoDB" id="7490880at2759"/>
<name>A0A6J1MUW2_BICAN</name>
<feature type="compositionally biased region" description="Basic and acidic residues" evidence="1">
    <location>
        <begin position="1079"/>
        <end position="1093"/>
    </location>
</feature>
<sequence>MSSLRAASPAHSLDLKSPRRQRSRRTRSVSSAASNTSVRLTAVLQDSFQLSPVPTGRSMLNDGTHIDEPASQSWWKQIDANSRNLSEIMEQRDNEAIVKDTNIAEIFDFEILSQENENISVDMPESSDGESIQSIIIPQHKIFRNHDDQPQKMIKTKLINNKENLVKTQKSYFDQTTTDQEINVIPKKLFNQGKQKTKPVFSTALLSASANKTMSKSPEKSTKEIHGQVRNLFSNKPGAKRKHTFGAFLLNDSEDDIPDIQPKVFRFPKKIENSQILKQHRRSTSHSSVHSSTSNITDVEMDEWEHLPSSTMVEHQFDVGEITEELLVVNRQSQTKRNSKVTDANESPKETSIRNMSIHVEDIPTNKTMNNENLHTSKKIIQAQRSNNSNAKDAINTKVQELQFTNTTSQVLNIAETGSNFVINDNKSFKETSVRNTSKHIQDISTNKTRNDQNILNKSKENIQVHGNISNAKEISVKSKSKLVEDISSNKTLNEESLLNKSKKLIQAQTSRNSNSKVIHTEAKELQLINTTAQSSNQSKNNNKLMINQTKSQSETPVENVSKCVKDGSDKTIVEEIIEMDLDDNENEQTLINECPDDYENFTLVYEDEQLSDVNDKEIRDSQRQDVTEHENVEMNDQIEEENKNKVDNHEKEEYTQENLEENKSKQEYSNPDNFENNEEENENVAVNIDKDGQTNENPNKSPNVSYDTTGRFRKNKRNTKSPEAVLHDKINREEIFSSLRHNKTLVRSKTIIKDLDVQPSFASYRESTGLTDGSINSSAEGSGWDSHRTTRKTLRQTFGKDFTPRKSMRALVMERSAKRQTNPDLESNKSKRQTNFNESTNKTRLQDNLNDITSGTMRRPIANSTEYPDFESYHVQDEEFESDREKEQDEEIQPAKQQGNSEESKSHKEQQQDKYQELAEVYSDRKQGKKNESVREQPEKAVESESKRIQEHDFEKESNKEQEQSDEIESDREQNQENEQLKSDKDHDQSKQHESNIEQGVMEDIETDKEQSKELESDTEQEHNEKLESDKEHEKSQESESDREQEEEEEIITDKEQEKSYEFETDREQDQDEELESDKEQEQSQEYESNREQEEEEIVTDKEQEQSYELESDREQDQDEELDSDKEQEQSQEYESNREQDEEEVVTDNVQEQSFELESDREQDQDEELDSDKEQEKSQEYVSNIELEKSEDIDTDKEQEQSEEESVPDREQESDDESEDALSYREQEASELDQTVEGSNDLSMQLRQKNLEMFDRIKQENAERRRKMQEQVMNSLKMARQYNPFKIPEIPKTNKVVKAIKKPAKSKPKPSPFFSEPLPPEILEDMKYKPPKRFQGKNAAWITKRLYKYLEDKLEPKYDYRARVRAEKLVEKLYHFAKDVRKLPVAPPAAIDDLKREMARLCIVSTHYDFYCFFHDFMPREIRIRVNPDILNKIPAPRSMFADILEDNS</sequence>
<dbReference type="GeneID" id="112043179"/>
<reference evidence="3" key="1">
    <citation type="submission" date="2025-08" db="UniProtKB">
        <authorList>
            <consortium name="RefSeq"/>
        </authorList>
    </citation>
    <scope>IDENTIFICATION</scope>
</reference>
<feature type="compositionally biased region" description="Basic and acidic residues" evidence="1">
    <location>
        <begin position="1187"/>
        <end position="1201"/>
    </location>
</feature>
<feature type="compositionally biased region" description="Basic and acidic residues" evidence="1">
    <location>
        <begin position="903"/>
        <end position="964"/>
    </location>
</feature>
<feature type="compositionally biased region" description="Acidic residues" evidence="1">
    <location>
        <begin position="1156"/>
        <end position="1172"/>
    </location>
</feature>
<accession>A0A6J1MUW2</accession>
<dbReference type="KEGG" id="bany:112043179"/>
<dbReference type="Proteomes" id="UP001652582">
    <property type="component" value="Chromosome 15"/>
</dbReference>
<feature type="region of interest" description="Disordered" evidence="1">
    <location>
        <begin position="1"/>
        <end position="34"/>
    </location>
</feature>
<evidence type="ECO:0000313" key="3">
    <source>
        <dbReference type="RefSeq" id="XP_023934251.1"/>
    </source>
</evidence>
<proteinExistence type="predicted"/>
<feature type="compositionally biased region" description="Acidic residues" evidence="1">
    <location>
        <begin position="1202"/>
        <end position="1221"/>
    </location>
</feature>
<keyword evidence="2" id="KW-1185">Reference proteome</keyword>
<feature type="compositionally biased region" description="Polar residues" evidence="1">
    <location>
        <begin position="767"/>
        <end position="781"/>
    </location>
</feature>
<dbReference type="RefSeq" id="XP_023934251.1">
    <property type="nucleotide sequence ID" value="XM_024078483.2"/>
</dbReference>
<organism evidence="2 3">
    <name type="scientific">Bicyclus anynana</name>
    <name type="common">Squinting bush brown butterfly</name>
    <dbReference type="NCBI Taxonomy" id="110368"/>
    <lineage>
        <taxon>Eukaryota</taxon>
        <taxon>Metazoa</taxon>
        <taxon>Ecdysozoa</taxon>
        <taxon>Arthropoda</taxon>
        <taxon>Hexapoda</taxon>
        <taxon>Insecta</taxon>
        <taxon>Pterygota</taxon>
        <taxon>Neoptera</taxon>
        <taxon>Endopterygota</taxon>
        <taxon>Lepidoptera</taxon>
        <taxon>Glossata</taxon>
        <taxon>Ditrysia</taxon>
        <taxon>Papilionoidea</taxon>
        <taxon>Nymphalidae</taxon>
        <taxon>Satyrinae</taxon>
        <taxon>Satyrini</taxon>
        <taxon>Mycalesina</taxon>
        <taxon>Bicyclus</taxon>
    </lineage>
</organism>
<feature type="compositionally biased region" description="Polar residues" evidence="1">
    <location>
        <begin position="834"/>
        <end position="867"/>
    </location>
</feature>